<accession>A0A5B2VYA7</accession>
<reference evidence="5 6" key="2">
    <citation type="submission" date="2019-09" db="EMBL/GenBank/DDBJ databases">
        <authorList>
            <person name="Jin C."/>
        </authorList>
    </citation>
    <scope>NUCLEOTIDE SEQUENCE [LARGE SCALE GENOMIC DNA]</scope>
    <source>
        <strain evidence="5 6">BN140078</strain>
    </source>
</reference>
<dbReference type="Gene3D" id="1.10.287.470">
    <property type="entry name" value="Helix hairpin bin"/>
    <property type="match status" value="1"/>
</dbReference>
<dbReference type="PANTHER" id="PTHR30097">
    <property type="entry name" value="CATION EFFLUX SYSTEM PROTEIN CUSB"/>
    <property type="match status" value="1"/>
</dbReference>
<dbReference type="InterPro" id="IPR006143">
    <property type="entry name" value="RND_pump_MFP"/>
</dbReference>
<feature type="domain" description="CzcB-like barrel-sandwich hybrid" evidence="4">
    <location>
        <begin position="78"/>
        <end position="222"/>
    </location>
</feature>
<proteinExistence type="inferred from homology"/>
<reference evidence="5 6" key="1">
    <citation type="submission" date="2019-09" db="EMBL/GenBank/DDBJ databases">
        <title>Chitinophaga ginsengihumi sp. nov., isolated from soil of ginseng rhizosphere.</title>
        <authorList>
            <person name="Lee J."/>
        </authorList>
    </citation>
    <scope>NUCLEOTIDE SEQUENCE [LARGE SCALE GENOMIC DNA]</scope>
    <source>
        <strain evidence="5 6">BN140078</strain>
    </source>
</reference>
<organism evidence="5 6">
    <name type="scientific">Chitinophaga agrisoli</name>
    <dbReference type="NCBI Taxonomy" id="2607653"/>
    <lineage>
        <taxon>Bacteria</taxon>
        <taxon>Pseudomonadati</taxon>
        <taxon>Bacteroidota</taxon>
        <taxon>Chitinophagia</taxon>
        <taxon>Chitinophagales</taxon>
        <taxon>Chitinophagaceae</taxon>
        <taxon>Chitinophaga</taxon>
    </lineage>
</organism>
<protein>
    <submittedName>
        <fullName evidence="5">Efflux RND transporter periplasmic adaptor subunit</fullName>
    </submittedName>
</protein>
<evidence type="ECO:0000256" key="3">
    <source>
        <dbReference type="SAM" id="SignalP"/>
    </source>
</evidence>
<dbReference type="SUPFAM" id="SSF111369">
    <property type="entry name" value="HlyD-like secretion proteins"/>
    <property type="match status" value="1"/>
</dbReference>
<comment type="similarity">
    <text evidence="1">Belongs to the membrane fusion protein (MFP) (TC 8.A.1) family.</text>
</comment>
<name>A0A5B2VYA7_9BACT</name>
<keyword evidence="6" id="KW-1185">Reference proteome</keyword>
<keyword evidence="2" id="KW-0813">Transport</keyword>
<feature type="signal peptide" evidence="3">
    <location>
        <begin position="1"/>
        <end position="24"/>
    </location>
</feature>
<dbReference type="AlphaFoldDB" id="A0A5B2VYA7"/>
<evidence type="ECO:0000256" key="1">
    <source>
        <dbReference type="ARBA" id="ARBA00009477"/>
    </source>
</evidence>
<dbReference type="Gene3D" id="2.40.50.100">
    <property type="match status" value="1"/>
</dbReference>
<evidence type="ECO:0000256" key="2">
    <source>
        <dbReference type="ARBA" id="ARBA00022448"/>
    </source>
</evidence>
<dbReference type="Proteomes" id="UP000324611">
    <property type="component" value="Unassembled WGS sequence"/>
</dbReference>
<dbReference type="EMBL" id="VUOC01000002">
    <property type="protein sequence ID" value="KAA2243146.1"/>
    <property type="molecule type" value="Genomic_DNA"/>
</dbReference>
<dbReference type="Gene3D" id="2.40.420.20">
    <property type="match status" value="1"/>
</dbReference>
<dbReference type="PANTHER" id="PTHR30097:SF4">
    <property type="entry name" value="SLR6042 PROTEIN"/>
    <property type="match status" value="1"/>
</dbReference>
<keyword evidence="3" id="KW-0732">Signal</keyword>
<dbReference type="InterPro" id="IPR058647">
    <property type="entry name" value="BSH_CzcB-like"/>
</dbReference>
<dbReference type="InterPro" id="IPR051909">
    <property type="entry name" value="MFP_Cation_Efflux"/>
</dbReference>
<dbReference type="Gene3D" id="2.40.30.170">
    <property type="match status" value="1"/>
</dbReference>
<dbReference type="GO" id="GO:0015679">
    <property type="term" value="P:plasma membrane copper ion transport"/>
    <property type="evidence" value="ECO:0007669"/>
    <property type="project" value="TreeGrafter"/>
</dbReference>
<dbReference type="GO" id="GO:0030313">
    <property type="term" value="C:cell envelope"/>
    <property type="evidence" value="ECO:0007669"/>
    <property type="project" value="TreeGrafter"/>
</dbReference>
<evidence type="ECO:0000313" key="5">
    <source>
        <dbReference type="EMBL" id="KAA2243146.1"/>
    </source>
</evidence>
<evidence type="ECO:0000259" key="4">
    <source>
        <dbReference type="Pfam" id="PF25973"/>
    </source>
</evidence>
<sequence length="382" mass="42526">MNYLQPYIAAAAFVLLTACGQQKAAEKKTEEKVGENLVQLSEAQVKNAGIITARPEKRIMAAELKVNGQIDVPPQNIVSISFPLGGYLESTKLLPGMHVNKGSVIAIMEDQQYIQLQQDYLTAKTRLGFLEKEYARQQALNQSKASSDKQFQQTEAEYRSQQILLKALSEKLQLISVNPASLNEASLSRHVNIYSPINGFVTKVNVNIGKYVNATDVLFEIVNPDDIHLGLMVFEKDVNKLAIGQKVWAYTNSNPSKKYECEIILIGQDVTPDRSVQVHCHFEAYDKTLIPGTFMNALIETAADSVLALPEEAVVRYQNNQYAFIQKDNNVFEMVQLKTGGIANGYVALPQDREELARASFVTKGAYSLLMKLKNAGEEEEE</sequence>
<feature type="chain" id="PRO_5022964089" evidence="3">
    <location>
        <begin position="25"/>
        <end position="382"/>
    </location>
</feature>
<comment type="caution">
    <text evidence="5">The sequence shown here is derived from an EMBL/GenBank/DDBJ whole genome shotgun (WGS) entry which is preliminary data.</text>
</comment>
<dbReference type="GO" id="GO:0060003">
    <property type="term" value="P:copper ion export"/>
    <property type="evidence" value="ECO:0007669"/>
    <property type="project" value="TreeGrafter"/>
</dbReference>
<dbReference type="Pfam" id="PF25973">
    <property type="entry name" value="BSH_CzcB"/>
    <property type="match status" value="1"/>
</dbReference>
<dbReference type="RefSeq" id="WP_149838021.1">
    <property type="nucleotide sequence ID" value="NZ_VUOC01000002.1"/>
</dbReference>
<gene>
    <name evidence="5" type="ORF">F0L74_11565</name>
</gene>
<evidence type="ECO:0000313" key="6">
    <source>
        <dbReference type="Proteomes" id="UP000324611"/>
    </source>
</evidence>
<dbReference type="GO" id="GO:0016020">
    <property type="term" value="C:membrane"/>
    <property type="evidence" value="ECO:0007669"/>
    <property type="project" value="InterPro"/>
</dbReference>
<dbReference type="NCBIfam" id="TIGR01730">
    <property type="entry name" value="RND_mfp"/>
    <property type="match status" value="1"/>
</dbReference>
<dbReference type="GO" id="GO:0022857">
    <property type="term" value="F:transmembrane transporter activity"/>
    <property type="evidence" value="ECO:0007669"/>
    <property type="project" value="InterPro"/>
</dbReference>